<gene>
    <name evidence="2" type="ORF">WMY93_000720</name>
</gene>
<dbReference type="Proteomes" id="UP001460270">
    <property type="component" value="Unassembled WGS sequence"/>
</dbReference>
<feature type="compositionally biased region" description="Basic and acidic residues" evidence="1">
    <location>
        <begin position="671"/>
        <end position="687"/>
    </location>
</feature>
<feature type="compositionally biased region" description="Pro residues" evidence="1">
    <location>
        <begin position="42"/>
        <end position="53"/>
    </location>
</feature>
<feature type="compositionally biased region" description="Basic and acidic residues" evidence="1">
    <location>
        <begin position="694"/>
        <end position="704"/>
    </location>
</feature>
<feature type="compositionally biased region" description="Basic and acidic residues" evidence="1">
    <location>
        <begin position="637"/>
        <end position="646"/>
    </location>
</feature>
<feature type="compositionally biased region" description="Basic and acidic residues" evidence="1">
    <location>
        <begin position="714"/>
        <end position="726"/>
    </location>
</feature>
<dbReference type="AlphaFoldDB" id="A0AAW0Q2U6"/>
<name>A0AAW0Q2U6_9GOBI</name>
<feature type="compositionally biased region" description="Acidic residues" evidence="1">
    <location>
        <begin position="740"/>
        <end position="750"/>
    </location>
</feature>
<evidence type="ECO:0000313" key="3">
    <source>
        <dbReference type="Proteomes" id="UP001460270"/>
    </source>
</evidence>
<sequence>MEACVRKPEVKKKPKPTNIQTSLLEKPAPVLRPVQVQVQKPVPVPRKTPVVPPRPKDSELSHTQYRQKQLELSLKLPQQLPNNHPQLPQSCPTTASYLPLKSLLQLSQESPCNCSNNHPQLLLNNFTPQRLSPVPKIALTTTPKQSKQMSKQTAPTIVTQLLPQLLHNFFSFRSFKTVSQLLQLSQKLISPQCCLNNTSPQPLLSCFTTASQLPLNFHYCPMIRPYNRPKVAQKLPQQLSQQLPTTAQNSPTTMPKLLHNSTASHLPHNRPYNCSSTTPQQFDNSSNNCPHNCPQNHLSNRPTTTPKLPQTTPQLLHNHTQLPLNSLYNWPNTCPHNRPKAVPTPALQLPQNCHNRNPQINGNVETKEKQTETPAVPLRPTEQEPKSPRRFSLRRRDQSTETQTLKQLCLCLSLSMDYHQSTSLTCYNNNNPISQSTFIFIRVNFLILSKTPYFIQIIPEDRCVFNKDLKCSSDSCISGITKKISRTPFTIFSRKHKRYPFTNKNTTKHILMQEFSYVSEACSVRDPSPDVLASARRKPTQTRGETCKLHTERPGKSFTGMFKRSKPASDSTTEEGEGLNSELSASTDSLSENKEKGNAFTGMFKRSKPATDSATEEEKQPLDDAISTSSSESSEASSKENLDKDVSTSSENLSEKKKEKGVFSGLLKKTPKTEKADPVDGEEKKELTGSSDDLTERSTNKEKNIFSNMFKRQKTVEEPEAEEKNKFANLFKKPQKAAEEDTADKDENTEDLSGSCENIFATAAPKEKKGFAGIFKRSSSIDTLLDSDVRDNINNTLQEIRMKTTEN</sequence>
<feature type="compositionally biased region" description="Low complexity" evidence="1">
    <location>
        <begin position="627"/>
        <end position="636"/>
    </location>
</feature>
<accession>A0AAW0Q2U6</accession>
<feature type="compositionally biased region" description="Low complexity" evidence="1">
    <location>
        <begin position="302"/>
        <end position="313"/>
    </location>
</feature>
<evidence type="ECO:0000256" key="1">
    <source>
        <dbReference type="SAM" id="MobiDB-lite"/>
    </source>
</evidence>
<feature type="region of interest" description="Disordered" evidence="1">
    <location>
        <begin position="232"/>
        <end position="313"/>
    </location>
</feature>
<dbReference type="EMBL" id="JBBPFD010000001">
    <property type="protein sequence ID" value="KAK7944992.1"/>
    <property type="molecule type" value="Genomic_DNA"/>
</dbReference>
<feature type="region of interest" description="Disordered" evidence="1">
    <location>
        <begin position="1"/>
        <end position="26"/>
    </location>
</feature>
<feature type="compositionally biased region" description="Low complexity" evidence="1">
    <location>
        <begin position="232"/>
        <end position="248"/>
    </location>
</feature>
<evidence type="ECO:0000313" key="2">
    <source>
        <dbReference type="EMBL" id="KAK7944992.1"/>
    </source>
</evidence>
<feature type="compositionally biased region" description="Polar residues" evidence="1">
    <location>
        <begin position="581"/>
        <end position="590"/>
    </location>
</feature>
<comment type="caution">
    <text evidence="2">The sequence shown here is derived from an EMBL/GenBank/DDBJ whole genome shotgun (WGS) entry which is preliminary data.</text>
</comment>
<feature type="region of interest" description="Disordered" evidence="1">
    <location>
        <begin position="38"/>
        <end position="64"/>
    </location>
</feature>
<feature type="region of interest" description="Disordered" evidence="1">
    <location>
        <begin position="526"/>
        <end position="753"/>
    </location>
</feature>
<organism evidence="2 3">
    <name type="scientific">Mugilogobius chulae</name>
    <name type="common">yellowstripe goby</name>
    <dbReference type="NCBI Taxonomy" id="88201"/>
    <lineage>
        <taxon>Eukaryota</taxon>
        <taxon>Metazoa</taxon>
        <taxon>Chordata</taxon>
        <taxon>Craniata</taxon>
        <taxon>Vertebrata</taxon>
        <taxon>Euteleostomi</taxon>
        <taxon>Actinopterygii</taxon>
        <taxon>Neopterygii</taxon>
        <taxon>Teleostei</taxon>
        <taxon>Neoteleostei</taxon>
        <taxon>Acanthomorphata</taxon>
        <taxon>Gobiaria</taxon>
        <taxon>Gobiiformes</taxon>
        <taxon>Gobioidei</taxon>
        <taxon>Gobiidae</taxon>
        <taxon>Gobionellinae</taxon>
        <taxon>Mugilogobius</taxon>
    </lineage>
</organism>
<feature type="compositionally biased region" description="Basic and acidic residues" evidence="1">
    <location>
        <begin position="545"/>
        <end position="555"/>
    </location>
</feature>
<feature type="compositionally biased region" description="Polar residues" evidence="1">
    <location>
        <begin position="249"/>
        <end position="264"/>
    </location>
</feature>
<proteinExistence type="predicted"/>
<keyword evidence="3" id="KW-1185">Reference proteome</keyword>
<feature type="compositionally biased region" description="Polar residues" evidence="1">
    <location>
        <begin position="272"/>
        <end position="301"/>
    </location>
</feature>
<protein>
    <recommendedName>
        <fullName evidence="4">FAM21/CAPZIP domain-containing protein</fullName>
    </recommendedName>
</protein>
<feature type="region of interest" description="Disordered" evidence="1">
    <location>
        <begin position="357"/>
        <end position="399"/>
    </location>
</feature>
<reference evidence="3" key="1">
    <citation type="submission" date="2024-04" db="EMBL/GenBank/DDBJ databases">
        <title>Salinicola lusitanus LLJ914,a marine bacterium isolated from the Okinawa Trough.</title>
        <authorList>
            <person name="Li J."/>
        </authorList>
    </citation>
    <scope>NUCLEOTIDE SEQUENCE [LARGE SCALE GENOMIC DNA]</scope>
</reference>
<evidence type="ECO:0008006" key="4">
    <source>
        <dbReference type="Google" id="ProtNLM"/>
    </source>
</evidence>